<name>K1TE88_9ZZZZ</name>
<feature type="non-terminal residue" evidence="1">
    <location>
        <position position="42"/>
    </location>
</feature>
<protein>
    <submittedName>
        <fullName evidence="1">Uncharacterized protein</fullName>
    </submittedName>
</protein>
<evidence type="ECO:0000313" key="1">
    <source>
        <dbReference type="EMBL" id="EKC57501.1"/>
    </source>
</evidence>
<dbReference type="EMBL" id="AJWY01009736">
    <property type="protein sequence ID" value="EKC57501.1"/>
    <property type="molecule type" value="Genomic_DNA"/>
</dbReference>
<comment type="caution">
    <text evidence="1">The sequence shown here is derived from an EMBL/GenBank/DDBJ whole genome shotgun (WGS) entry which is preliminary data.</text>
</comment>
<organism evidence="1">
    <name type="scientific">human gut metagenome</name>
    <dbReference type="NCBI Taxonomy" id="408170"/>
    <lineage>
        <taxon>unclassified sequences</taxon>
        <taxon>metagenomes</taxon>
        <taxon>organismal metagenomes</taxon>
    </lineage>
</organism>
<reference evidence="1" key="1">
    <citation type="journal article" date="2013" name="Environ. Microbiol.">
        <title>Microbiota from the distal guts of lean and obese adolescents exhibit partial functional redundancy besides clear differences in community structure.</title>
        <authorList>
            <person name="Ferrer M."/>
            <person name="Ruiz A."/>
            <person name="Lanza F."/>
            <person name="Haange S.B."/>
            <person name="Oberbach A."/>
            <person name="Till H."/>
            <person name="Bargiela R."/>
            <person name="Campoy C."/>
            <person name="Segura M.T."/>
            <person name="Richter M."/>
            <person name="von Bergen M."/>
            <person name="Seifert J."/>
            <person name="Suarez A."/>
        </authorList>
    </citation>
    <scope>NUCLEOTIDE SEQUENCE</scope>
</reference>
<sequence>MGKKPDSYTRWGDYFAKRLKANKGTENVSVINEGIGSNSILG</sequence>
<gene>
    <name evidence="1" type="ORF">LEA_14326</name>
</gene>
<accession>K1TE88</accession>
<proteinExistence type="predicted"/>
<dbReference type="AlphaFoldDB" id="K1TE88"/>